<accession>A0AAE9E511</accession>
<organism evidence="2 3">
    <name type="scientific">Caenorhabditis briggsae</name>
    <dbReference type="NCBI Taxonomy" id="6238"/>
    <lineage>
        <taxon>Eukaryota</taxon>
        <taxon>Metazoa</taxon>
        <taxon>Ecdysozoa</taxon>
        <taxon>Nematoda</taxon>
        <taxon>Chromadorea</taxon>
        <taxon>Rhabditida</taxon>
        <taxon>Rhabditina</taxon>
        <taxon>Rhabditomorpha</taxon>
        <taxon>Rhabditoidea</taxon>
        <taxon>Rhabditidae</taxon>
        <taxon>Peloderinae</taxon>
        <taxon>Caenorhabditis</taxon>
    </lineage>
</organism>
<dbReference type="EMBL" id="CP092620">
    <property type="protein sequence ID" value="UMM14497.1"/>
    <property type="molecule type" value="Genomic_DNA"/>
</dbReference>
<protein>
    <submittedName>
        <fullName evidence="2">Uncharacterized protein</fullName>
    </submittedName>
</protein>
<evidence type="ECO:0000256" key="1">
    <source>
        <dbReference type="SAM" id="MobiDB-lite"/>
    </source>
</evidence>
<name>A0AAE9E511_CAEBR</name>
<gene>
    <name evidence="2" type="ORF">L5515_002276</name>
</gene>
<evidence type="ECO:0000313" key="2">
    <source>
        <dbReference type="EMBL" id="UMM14497.1"/>
    </source>
</evidence>
<proteinExistence type="predicted"/>
<sequence>METERTGRVRDQKTGDDIDKRTNSSREDYPPYSLCKELRIEDIVDKMEEREIKEKNEANDLICQIEEYSRRLAVFLLAEQLRIGYWSEVKMLDEQEFVELVKAKMDIWKTNFAN</sequence>
<dbReference type="Proteomes" id="UP000829354">
    <property type="component" value="Chromosome I"/>
</dbReference>
<feature type="region of interest" description="Disordered" evidence="1">
    <location>
        <begin position="1"/>
        <end position="28"/>
    </location>
</feature>
<keyword evidence="3" id="KW-1185">Reference proteome</keyword>
<reference evidence="2 3" key="1">
    <citation type="submission" date="2022-04" db="EMBL/GenBank/DDBJ databases">
        <title>Chromosome-level reference genomes for two strains of Caenorhabditis briggsae: an improved platform for comparative genomics.</title>
        <authorList>
            <person name="Stevens L."/>
            <person name="Andersen E."/>
        </authorList>
    </citation>
    <scope>NUCLEOTIDE SEQUENCE [LARGE SCALE GENOMIC DNA]</scope>
    <source>
        <strain evidence="2">VX34</strain>
        <tissue evidence="2">Whole-organism</tissue>
    </source>
</reference>
<dbReference type="AlphaFoldDB" id="A0AAE9E511"/>
<evidence type="ECO:0000313" key="3">
    <source>
        <dbReference type="Proteomes" id="UP000829354"/>
    </source>
</evidence>